<organism evidence="1 2">
    <name type="scientific">Klebsiella aerogenes (strain ATCC 13048 / DSM 30053 / CCUG 1429 / JCM 1235 / KCTC 2190 / NBRC 13534 / NCIMB 10102 / NCTC 10006 / CDC 819-56)</name>
    <name type="common">Enterobacter aerogenes</name>
    <dbReference type="NCBI Taxonomy" id="1028307"/>
    <lineage>
        <taxon>Bacteria</taxon>
        <taxon>Pseudomonadati</taxon>
        <taxon>Pseudomonadota</taxon>
        <taxon>Gammaproteobacteria</taxon>
        <taxon>Enterobacterales</taxon>
        <taxon>Enterobacteriaceae</taxon>
        <taxon>Klebsiella/Raoultella group</taxon>
        <taxon>Klebsiella</taxon>
    </lineage>
</organism>
<evidence type="ECO:0000313" key="2">
    <source>
        <dbReference type="Proteomes" id="UP000008881"/>
    </source>
</evidence>
<dbReference type="HOGENOM" id="CLU_159884_1_0_6"/>
<reference evidence="1 2" key="1">
    <citation type="journal article" date="2012" name="J. Bacteriol.">
        <title>Complete genome sequence of Enterobacter aerogenes KCTC 2190.</title>
        <authorList>
            <person name="Shin S.H."/>
            <person name="Kim S."/>
            <person name="Kim J.Y."/>
            <person name="Lee S."/>
            <person name="Um Y."/>
            <person name="Oh M.K."/>
            <person name="Kim Y.R."/>
            <person name="Lee J."/>
            <person name="Yang K.S."/>
        </authorList>
    </citation>
    <scope>NUCLEOTIDE SEQUENCE [LARGE SCALE GENOMIC DNA]</scope>
    <source>
        <strain evidence="1 2">KCTC 2190</strain>
    </source>
</reference>
<dbReference type="Proteomes" id="UP000008881">
    <property type="component" value="Chromosome"/>
</dbReference>
<gene>
    <name evidence="1" type="ordered locus">EAE_20985</name>
</gene>
<dbReference type="OrthoDB" id="6522656at2"/>
<name>A0A0H3FXI4_KLEAK</name>
<dbReference type="RefSeq" id="WP_015705678.1">
    <property type="nucleotide sequence ID" value="NC_015663.1"/>
</dbReference>
<evidence type="ECO:0000313" key="1">
    <source>
        <dbReference type="EMBL" id="AEG99102.1"/>
    </source>
</evidence>
<dbReference type="GeneID" id="93312376"/>
<protein>
    <recommendedName>
        <fullName evidence="3">DNA polymerase V</fullName>
    </recommendedName>
</protein>
<proteinExistence type="predicted"/>
<dbReference type="eggNOG" id="ENOG5032XB9">
    <property type="taxonomic scope" value="Bacteria"/>
</dbReference>
<accession>A0A0H3FXI4</accession>
<dbReference type="PATRIC" id="fig|1028307.3.peg.4183"/>
<dbReference type="AlphaFoldDB" id="A0A0H3FXI4"/>
<keyword evidence="2" id="KW-1185">Reference proteome</keyword>
<dbReference type="EMBL" id="CP002824">
    <property type="protein sequence ID" value="AEG99102.1"/>
    <property type="molecule type" value="Genomic_DNA"/>
</dbReference>
<evidence type="ECO:0008006" key="3">
    <source>
        <dbReference type="Google" id="ProtNLM"/>
    </source>
</evidence>
<dbReference type="KEGG" id="eae:EAE_20985"/>
<sequence>MLQQPQFYEVTGISQHATFVDTQRGIAVVERSSSPLASAVLLISYCGVQQFARFLGGSLITEDGDAIEGDMLADVELIGVVTHIISKAGFDDSPVM</sequence>